<dbReference type="Proteomes" id="UP000006906">
    <property type="component" value="Chromosome 6"/>
</dbReference>
<dbReference type="Gramene" id="PNW81645">
    <property type="protein sequence ID" value="PNW81645"/>
    <property type="gene ID" value="CHLRE_06g254275v5"/>
</dbReference>
<gene>
    <name evidence="1" type="ORF">CHLRE_06g254275v5</name>
</gene>
<dbReference type="RefSeq" id="XP_042923377.1">
    <property type="nucleotide sequence ID" value="XM_043062671.1"/>
</dbReference>
<dbReference type="KEGG" id="cre:CHLRE_06g254275v5"/>
<dbReference type="EMBL" id="CM008967">
    <property type="protein sequence ID" value="PNW81645.1"/>
    <property type="molecule type" value="Genomic_DNA"/>
</dbReference>
<keyword evidence="2" id="KW-1185">Reference proteome</keyword>
<organism evidence="1 2">
    <name type="scientific">Chlamydomonas reinhardtii</name>
    <name type="common">Chlamydomonas smithii</name>
    <dbReference type="NCBI Taxonomy" id="3055"/>
    <lineage>
        <taxon>Eukaryota</taxon>
        <taxon>Viridiplantae</taxon>
        <taxon>Chlorophyta</taxon>
        <taxon>core chlorophytes</taxon>
        <taxon>Chlorophyceae</taxon>
        <taxon>CS clade</taxon>
        <taxon>Chlamydomonadales</taxon>
        <taxon>Chlamydomonadaceae</taxon>
        <taxon>Chlamydomonas</taxon>
    </lineage>
</organism>
<accession>A0A2K3DM85</accession>
<dbReference type="AlphaFoldDB" id="A0A2K3DM85"/>
<protein>
    <submittedName>
        <fullName evidence="1">Uncharacterized protein</fullName>
    </submittedName>
</protein>
<dbReference type="InParanoid" id="A0A2K3DM85"/>
<sequence>MTRFLLEHVLGPAAAGAGGFPPASLVTWTLEEPDWLRCWCARWGQPPAAPLRVLALFAFEAHGECNGAGGPRKTVWKVSG</sequence>
<evidence type="ECO:0000313" key="2">
    <source>
        <dbReference type="Proteomes" id="UP000006906"/>
    </source>
</evidence>
<proteinExistence type="predicted"/>
<dbReference type="GeneID" id="66053565"/>
<name>A0A2K3DM85_CHLRE</name>
<reference evidence="1 2" key="1">
    <citation type="journal article" date="2007" name="Science">
        <title>The Chlamydomonas genome reveals the evolution of key animal and plant functions.</title>
        <authorList>
            <person name="Merchant S.S."/>
            <person name="Prochnik S.E."/>
            <person name="Vallon O."/>
            <person name="Harris E.H."/>
            <person name="Karpowicz S.J."/>
            <person name="Witman G.B."/>
            <person name="Terry A."/>
            <person name="Salamov A."/>
            <person name="Fritz-Laylin L.K."/>
            <person name="Marechal-Drouard L."/>
            <person name="Marshall W.F."/>
            <person name="Qu L.H."/>
            <person name="Nelson D.R."/>
            <person name="Sanderfoot A.A."/>
            <person name="Spalding M.H."/>
            <person name="Kapitonov V.V."/>
            <person name="Ren Q."/>
            <person name="Ferris P."/>
            <person name="Lindquist E."/>
            <person name="Shapiro H."/>
            <person name="Lucas S.M."/>
            <person name="Grimwood J."/>
            <person name="Schmutz J."/>
            <person name="Cardol P."/>
            <person name="Cerutti H."/>
            <person name="Chanfreau G."/>
            <person name="Chen C.L."/>
            <person name="Cognat V."/>
            <person name="Croft M.T."/>
            <person name="Dent R."/>
            <person name="Dutcher S."/>
            <person name="Fernandez E."/>
            <person name="Fukuzawa H."/>
            <person name="Gonzalez-Ballester D."/>
            <person name="Gonzalez-Halphen D."/>
            <person name="Hallmann A."/>
            <person name="Hanikenne M."/>
            <person name="Hippler M."/>
            <person name="Inwood W."/>
            <person name="Jabbari K."/>
            <person name="Kalanon M."/>
            <person name="Kuras R."/>
            <person name="Lefebvre P.A."/>
            <person name="Lemaire S.D."/>
            <person name="Lobanov A.V."/>
            <person name="Lohr M."/>
            <person name="Manuell A."/>
            <person name="Meier I."/>
            <person name="Mets L."/>
            <person name="Mittag M."/>
            <person name="Mittelmeier T."/>
            <person name="Moroney J.V."/>
            <person name="Moseley J."/>
            <person name="Napoli C."/>
            <person name="Nedelcu A.M."/>
            <person name="Niyogi K."/>
            <person name="Novoselov S.V."/>
            <person name="Paulsen I.T."/>
            <person name="Pazour G."/>
            <person name="Purton S."/>
            <person name="Ral J.P."/>
            <person name="Riano-Pachon D.M."/>
            <person name="Riekhof W."/>
            <person name="Rymarquis L."/>
            <person name="Schroda M."/>
            <person name="Stern D."/>
            <person name="Umen J."/>
            <person name="Willows R."/>
            <person name="Wilson N."/>
            <person name="Zimmer S.L."/>
            <person name="Allmer J."/>
            <person name="Balk J."/>
            <person name="Bisova K."/>
            <person name="Chen C.J."/>
            <person name="Elias M."/>
            <person name="Gendler K."/>
            <person name="Hauser C."/>
            <person name="Lamb M.R."/>
            <person name="Ledford H."/>
            <person name="Long J.C."/>
            <person name="Minagawa J."/>
            <person name="Page M.D."/>
            <person name="Pan J."/>
            <person name="Pootakham W."/>
            <person name="Roje S."/>
            <person name="Rose A."/>
            <person name="Stahlberg E."/>
            <person name="Terauchi A.M."/>
            <person name="Yang P."/>
            <person name="Ball S."/>
            <person name="Bowler C."/>
            <person name="Dieckmann C.L."/>
            <person name="Gladyshev V.N."/>
            <person name="Green P."/>
            <person name="Jorgensen R."/>
            <person name="Mayfield S."/>
            <person name="Mueller-Roeber B."/>
            <person name="Rajamani S."/>
            <person name="Sayre R.T."/>
            <person name="Brokstein P."/>
            <person name="Dubchak I."/>
            <person name="Goodstein D."/>
            <person name="Hornick L."/>
            <person name="Huang Y.W."/>
            <person name="Jhaveri J."/>
            <person name="Luo Y."/>
            <person name="Martinez D."/>
            <person name="Ngau W.C."/>
            <person name="Otillar B."/>
            <person name="Poliakov A."/>
            <person name="Porter A."/>
            <person name="Szajkowski L."/>
            <person name="Werner G."/>
            <person name="Zhou K."/>
            <person name="Grigoriev I.V."/>
            <person name="Rokhsar D.S."/>
            <person name="Grossman A.R."/>
        </authorList>
    </citation>
    <scope>NUCLEOTIDE SEQUENCE [LARGE SCALE GENOMIC DNA]</scope>
    <source>
        <strain evidence="2">CC-503</strain>
    </source>
</reference>
<evidence type="ECO:0000313" key="1">
    <source>
        <dbReference type="EMBL" id="PNW81645.1"/>
    </source>
</evidence>